<reference evidence="4" key="3">
    <citation type="submission" date="2025-09" db="UniProtKB">
        <authorList>
            <consortium name="Ensembl"/>
        </authorList>
    </citation>
    <scope>IDENTIFICATION</scope>
</reference>
<dbReference type="Pfam" id="PF25541">
    <property type="entry name" value="TBCA_PH"/>
    <property type="match status" value="1"/>
</dbReference>
<dbReference type="PANTHER" id="PTHR12752">
    <property type="entry name" value="PHOSPHOINOSITOL 3-PHOSPHATE-BINDING PROTEIN"/>
    <property type="match status" value="1"/>
</dbReference>
<reference evidence="4" key="2">
    <citation type="submission" date="2025-08" db="UniProtKB">
        <authorList>
            <consortium name="Ensembl"/>
        </authorList>
    </citation>
    <scope>IDENTIFICATION</scope>
</reference>
<dbReference type="InterPro" id="IPR040392">
    <property type="entry name" value="PKHA4-7_PH"/>
</dbReference>
<dbReference type="GeneTree" id="ENSGT00940000161121"/>
<feature type="compositionally biased region" description="Basic and acidic residues" evidence="2">
    <location>
        <begin position="398"/>
        <end position="408"/>
    </location>
</feature>
<dbReference type="EMBL" id="AFYH01244315">
    <property type="status" value="NOT_ANNOTATED_CDS"/>
    <property type="molecule type" value="Genomic_DNA"/>
</dbReference>
<dbReference type="InterPro" id="IPR001849">
    <property type="entry name" value="PH_domain"/>
</dbReference>
<dbReference type="CDD" id="cd13248">
    <property type="entry name" value="PH_PEPP1_2_3"/>
    <property type="match status" value="1"/>
</dbReference>
<evidence type="ECO:0000313" key="5">
    <source>
        <dbReference type="Proteomes" id="UP000008672"/>
    </source>
</evidence>
<dbReference type="PANTHER" id="PTHR12752:SF7">
    <property type="entry name" value="PLECKSTRIN HOMOLOGY DOMAIN-CONTAINING FAMILY A MEMBER 4"/>
    <property type="match status" value="1"/>
</dbReference>
<feature type="coiled-coil region" evidence="1">
    <location>
        <begin position="598"/>
        <end position="632"/>
    </location>
</feature>
<dbReference type="HOGENOM" id="CLU_008216_2_0_1"/>
<dbReference type="EMBL" id="AFYH01244312">
    <property type="status" value="NOT_ANNOTATED_CDS"/>
    <property type="molecule type" value="Genomic_DNA"/>
</dbReference>
<dbReference type="InterPro" id="IPR057971">
    <property type="entry name" value="PKHA4-7_TBCA"/>
</dbReference>
<dbReference type="SMART" id="SM00233">
    <property type="entry name" value="PH"/>
    <property type="match status" value="1"/>
</dbReference>
<dbReference type="EMBL" id="AFYH01244316">
    <property type="status" value="NOT_ANNOTATED_CDS"/>
    <property type="molecule type" value="Genomic_DNA"/>
</dbReference>
<dbReference type="SUPFAM" id="SSF50729">
    <property type="entry name" value="PH domain-like"/>
    <property type="match status" value="1"/>
</dbReference>
<protein>
    <recommendedName>
        <fullName evidence="3">PH domain-containing protein</fullName>
    </recommendedName>
</protein>
<reference evidence="5" key="1">
    <citation type="submission" date="2011-08" db="EMBL/GenBank/DDBJ databases">
        <title>The draft genome of Latimeria chalumnae.</title>
        <authorList>
            <person name="Di Palma F."/>
            <person name="Alfoldi J."/>
            <person name="Johnson J."/>
            <person name="Berlin A."/>
            <person name="Gnerre S."/>
            <person name="Jaffe D."/>
            <person name="MacCallum I."/>
            <person name="Young S."/>
            <person name="Walker B.J."/>
            <person name="Lander E."/>
            <person name="Lindblad-Toh K."/>
        </authorList>
    </citation>
    <scope>NUCLEOTIDE SEQUENCE [LARGE SCALE GENOMIC DNA]</scope>
    <source>
        <strain evidence="5">Wild caught</strain>
    </source>
</reference>
<evidence type="ECO:0000256" key="1">
    <source>
        <dbReference type="SAM" id="Coils"/>
    </source>
</evidence>
<dbReference type="Proteomes" id="UP000008672">
    <property type="component" value="Unassembled WGS sequence"/>
</dbReference>
<dbReference type="AlphaFoldDB" id="H3A656"/>
<keyword evidence="1" id="KW-0175">Coiled coil</keyword>
<dbReference type="EMBL" id="AFYH01244313">
    <property type="status" value="NOT_ANNOTATED_CDS"/>
    <property type="molecule type" value="Genomic_DNA"/>
</dbReference>
<dbReference type="PROSITE" id="PS50003">
    <property type="entry name" value="PH_DOMAIN"/>
    <property type="match status" value="1"/>
</dbReference>
<dbReference type="EMBL" id="AFYH01244317">
    <property type="status" value="NOT_ANNOTATED_CDS"/>
    <property type="molecule type" value="Genomic_DNA"/>
</dbReference>
<feature type="region of interest" description="Disordered" evidence="2">
    <location>
        <begin position="367"/>
        <end position="422"/>
    </location>
</feature>
<accession>H3A656</accession>
<proteinExistence type="predicted"/>
<dbReference type="InterPro" id="IPR011993">
    <property type="entry name" value="PH-like_dom_sf"/>
</dbReference>
<dbReference type="Pfam" id="PF00169">
    <property type="entry name" value="PH"/>
    <property type="match status" value="1"/>
</dbReference>
<evidence type="ECO:0000313" key="4">
    <source>
        <dbReference type="Ensembl" id="ENSLACP00000005127.1"/>
    </source>
</evidence>
<feature type="domain" description="PH" evidence="3">
    <location>
        <begin position="60"/>
        <end position="180"/>
    </location>
</feature>
<evidence type="ECO:0000256" key="2">
    <source>
        <dbReference type="SAM" id="MobiDB-lite"/>
    </source>
</evidence>
<evidence type="ECO:0000259" key="3">
    <source>
        <dbReference type="PROSITE" id="PS50003"/>
    </source>
</evidence>
<dbReference type="FunFam" id="2.30.29.30:FF:000083">
    <property type="entry name" value="Pleckstrin homology domain-containing family A member 5"/>
    <property type="match status" value="1"/>
</dbReference>
<keyword evidence="5" id="KW-1185">Reference proteome</keyword>
<feature type="compositionally biased region" description="Polar residues" evidence="2">
    <location>
        <begin position="370"/>
        <end position="387"/>
    </location>
</feature>
<organism evidence="4 5">
    <name type="scientific">Latimeria chalumnae</name>
    <name type="common">Coelacanth</name>
    <dbReference type="NCBI Taxonomy" id="7897"/>
    <lineage>
        <taxon>Eukaryota</taxon>
        <taxon>Metazoa</taxon>
        <taxon>Chordata</taxon>
        <taxon>Craniata</taxon>
        <taxon>Vertebrata</taxon>
        <taxon>Euteleostomi</taxon>
        <taxon>Coelacanthiformes</taxon>
        <taxon>Coelacanthidae</taxon>
        <taxon>Latimeria</taxon>
    </lineage>
</organism>
<dbReference type="Gene3D" id="2.30.29.30">
    <property type="entry name" value="Pleckstrin-homology domain (PH domain)/Phosphotyrosine-binding domain (PTB)"/>
    <property type="match status" value="1"/>
</dbReference>
<sequence>SSSSGGKMSEVERPRSGLSQASSVVTVASLSLGSKLFQALKKIHSFGKREHSIRRDPNSPVLIRGWLYKQDSSGLKMWKRRWFVLSNFCLFYYRAIADSREETVLGSIPLPSYIISAANPKEVKSRKYAFKQIKPEISGTIWDFCFCVQAAHPGMRTYYFSADTQEDMSGWVRAMNQSALVETDRHSKFQRSKCLSSKIESIQWNLSIRLSLAYKCLYISGTAKDKCYTSYEDFTIHGLAQNRECTPSPESLELAELAWSRETPNFPQKVQRVEEGGKEKQQQRTVNGHRGLLSLSASFEQFGPQHQNGIAPPPTPVSGVRRKDSLSHVEEWVRSQKAESLPSRLGHYYSRNGQVFGPYVHQGDDYKTLPTLSSTQVSPTRGLQPQEEQPHRQAYSLQRDETEKKEKQSSITEGEWPQHITKQDAPSLSIGYRSRPLASVFTDKAEFTNPRPMKAMRSNSLPPTPSEVPRESRSGQRPLSRPSTPAERVNVAPPRYESGSCEELSLISSKSLMRPHTPVGRVDIHPSLKASEHNYHIPKHLDEKPTEHYTSTPRTRSQLHWQIPGSEIYRERIPQPIRMAESDVDVLLTKLCGQDKLLQSLVLEVTQLRAEKEKLENALEMTRLHMEEFSDQFEVAEKIAYQQRGLQDELIQIRAKLCDVSMEMERGWNDYMALETELYLLRSSLERVCKANHPQEEAEAQRDLWMMEEILSGLQGNKDAFLMALDSTRHP</sequence>
<name>H3A656_LATCH</name>
<dbReference type="EMBL" id="AFYH01244314">
    <property type="status" value="NOT_ANNOTATED_CDS"/>
    <property type="molecule type" value="Genomic_DNA"/>
</dbReference>
<dbReference type="Ensembl" id="ENSLACT00000005173.1">
    <property type="protein sequence ID" value="ENSLACP00000005127.1"/>
    <property type="gene ID" value="ENSLACG00000004558.1"/>
</dbReference>
<feature type="region of interest" description="Disordered" evidence="2">
    <location>
        <begin position="448"/>
        <end position="496"/>
    </location>
</feature>
<dbReference type="Bgee" id="ENSLACG00000004558">
    <property type="expression patterns" value="Expressed in mesonephros and 2 other cell types or tissues"/>
</dbReference>